<proteinExistence type="predicted"/>
<dbReference type="EMBL" id="CP109071">
    <property type="protein sequence ID" value="WSA31509.1"/>
    <property type="molecule type" value="Genomic_DNA"/>
</dbReference>
<evidence type="ECO:0000313" key="4">
    <source>
        <dbReference type="EMBL" id="WSA31509.1"/>
    </source>
</evidence>
<feature type="compositionally biased region" description="Basic and acidic residues" evidence="1">
    <location>
        <begin position="469"/>
        <end position="484"/>
    </location>
</feature>
<accession>A0A1C6VYB4</accession>
<dbReference type="Pfam" id="PF01593">
    <property type="entry name" value="Amino_oxidase"/>
    <property type="match status" value="1"/>
</dbReference>
<evidence type="ECO:0000259" key="2">
    <source>
        <dbReference type="Pfam" id="PF01593"/>
    </source>
</evidence>
<reference evidence="3" key="2">
    <citation type="submission" date="2016-06" db="EMBL/GenBank/DDBJ databases">
        <authorList>
            <person name="Kjaerup R.B."/>
            <person name="Dalgaard T.S."/>
            <person name="Juul-Madsen H.R."/>
        </authorList>
    </citation>
    <scope>NUCLEOTIDE SEQUENCE [LARGE SCALE GENOMIC DNA]</scope>
    <source>
        <strain evidence="3">DSM 43363</strain>
    </source>
</reference>
<dbReference type="InterPro" id="IPR036188">
    <property type="entry name" value="FAD/NAD-bd_sf"/>
</dbReference>
<feature type="domain" description="Amine oxidase" evidence="2">
    <location>
        <begin position="15"/>
        <end position="379"/>
    </location>
</feature>
<dbReference type="RefSeq" id="WP_091630494.1">
    <property type="nucleotide sequence ID" value="NZ_CP109071.1"/>
</dbReference>
<gene>
    <name evidence="3" type="ORF">GA0070608_4545</name>
    <name evidence="4" type="ORF">OIE14_25790</name>
</gene>
<dbReference type="GO" id="GO:0008767">
    <property type="term" value="F:UDP-galactopyranose mutase activity"/>
    <property type="evidence" value="ECO:0007669"/>
    <property type="project" value="TreeGrafter"/>
</dbReference>
<reference evidence="4 6" key="3">
    <citation type="submission" date="2022-10" db="EMBL/GenBank/DDBJ databases">
        <title>The complete genomes of actinobacterial strains from the NBC collection.</title>
        <authorList>
            <person name="Joergensen T.S."/>
            <person name="Alvarez Arevalo M."/>
            <person name="Sterndorff E.B."/>
            <person name="Faurdal D."/>
            <person name="Vuksanovic O."/>
            <person name="Mourched A.-S."/>
            <person name="Charusanti P."/>
            <person name="Shaw S."/>
            <person name="Blin K."/>
            <person name="Weber T."/>
        </authorList>
    </citation>
    <scope>NUCLEOTIDE SEQUENCE [LARGE SCALE GENOMIC DNA]</scope>
    <source>
        <strain evidence="4 6">NBC 01809</strain>
    </source>
</reference>
<dbReference type="GO" id="GO:0016491">
    <property type="term" value="F:oxidoreductase activity"/>
    <property type="evidence" value="ECO:0007669"/>
    <property type="project" value="InterPro"/>
</dbReference>
<dbReference type="GO" id="GO:0050660">
    <property type="term" value="F:flavin adenine dinucleotide binding"/>
    <property type="evidence" value="ECO:0007669"/>
    <property type="project" value="TreeGrafter"/>
</dbReference>
<dbReference type="GO" id="GO:0005829">
    <property type="term" value="C:cytosol"/>
    <property type="evidence" value="ECO:0007669"/>
    <property type="project" value="TreeGrafter"/>
</dbReference>
<protein>
    <submittedName>
        <fullName evidence="4">NAD(P)/FAD-dependent oxidoreductase</fullName>
    </submittedName>
    <submittedName>
        <fullName evidence="3">UDP-galactopyranose mutase</fullName>
    </submittedName>
</protein>
<dbReference type="NCBIfam" id="NF005548">
    <property type="entry name" value="PRK07208.1-4"/>
    <property type="match status" value="1"/>
</dbReference>
<dbReference type="EMBL" id="FMIC01000002">
    <property type="protein sequence ID" value="SCL71114.1"/>
    <property type="molecule type" value="Genomic_DNA"/>
</dbReference>
<dbReference type="Proteomes" id="UP000199343">
    <property type="component" value="Unassembled WGS sequence"/>
</dbReference>
<organism evidence="3 5">
    <name type="scientific">Micromonospora peucetia</name>
    <dbReference type="NCBI Taxonomy" id="47871"/>
    <lineage>
        <taxon>Bacteria</taxon>
        <taxon>Bacillati</taxon>
        <taxon>Actinomycetota</taxon>
        <taxon>Actinomycetes</taxon>
        <taxon>Micromonosporales</taxon>
        <taxon>Micromonosporaceae</taxon>
        <taxon>Micromonospora</taxon>
    </lineage>
</organism>
<dbReference type="Proteomes" id="UP001334804">
    <property type="component" value="Chromosome"/>
</dbReference>
<dbReference type="Gene3D" id="3.50.50.60">
    <property type="entry name" value="FAD/NAD(P)-binding domain"/>
    <property type="match status" value="1"/>
</dbReference>
<evidence type="ECO:0000313" key="3">
    <source>
        <dbReference type="EMBL" id="SCL71114.1"/>
    </source>
</evidence>
<dbReference type="PRINTS" id="PR00419">
    <property type="entry name" value="ADXRDTASE"/>
</dbReference>
<dbReference type="AlphaFoldDB" id="A0A1C6VYB4"/>
<feature type="region of interest" description="Disordered" evidence="1">
    <location>
        <begin position="469"/>
        <end position="517"/>
    </location>
</feature>
<dbReference type="SUPFAM" id="SSF51971">
    <property type="entry name" value="Nucleotide-binding domain"/>
    <property type="match status" value="1"/>
</dbReference>
<reference evidence="5" key="1">
    <citation type="submission" date="2016-06" db="EMBL/GenBank/DDBJ databases">
        <authorList>
            <person name="Varghese N."/>
            <person name="Submissions Spin"/>
        </authorList>
    </citation>
    <scope>NUCLEOTIDE SEQUENCE [LARGE SCALE GENOMIC DNA]</scope>
    <source>
        <strain evidence="5">DSM 43363</strain>
    </source>
</reference>
<dbReference type="OrthoDB" id="337830at2"/>
<feature type="compositionally biased region" description="Basic and acidic residues" evidence="1">
    <location>
        <begin position="506"/>
        <end position="517"/>
    </location>
</feature>
<dbReference type="PANTHER" id="PTHR21197">
    <property type="entry name" value="UDP-GALACTOPYRANOSE MUTASE"/>
    <property type="match status" value="1"/>
</dbReference>
<dbReference type="STRING" id="47871.GA0070608_4545"/>
<feature type="compositionally biased region" description="Low complexity" evidence="1">
    <location>
        <begin position="485"/>
        <end position="503"/>
    </location>
</feature>
<sequence length="517" mass="58212">MGEERGTVVIGAGPAGLTAAYELLRRDSPVRVFEADEVVGGISRTVERDGWRFDIGGHRFFTKVARVEKFWHEILPDEDFLLRPRMSRIYYRGALFDYPLSATNALRNLGLREAVLCMGSYARARLRPPKDQSHFEGWVSARFGWRLYSMFFKTYTEKVWGMPADRLQADWAAQRIKNLSLAKAVRNAVLPRRNRTDVTSLIEEFQYPKFGPGMMWERCTEEVRRRGGRVDTGTWVTAVHRDPERRRAVAVTVNGAGGQRTEPAAHVVSSMPISELVAALRPAAPPEVLAAAADLRYRDFLTVALVVPEEFSFPDNWIYVHDPAVKVGRIQNFGSWSPHLVKDGRTCLGLEYFVFEDDETWRTPDAGLIAAATAELERLGLVRPGVVEAGYVVRMPKAYPVYDERYQHNVDVIRDWLAREVPNVHPVGRNGMHRYNNQDHSMLTAMLTAENIACGTSHDVWSVNVEQDYHEESSHDGDGHRGTGRDAPVLPARPAAPLATTLDGVARPERPTQVRPG</sequence>
<evidence type="ECO:0000313" key="6">
    <source>
        <dbReference type="Proteomes" id="UP001334804"/>
    </source>
</evidence>
<dbReference type="InterPro" id="IPR002937">
    <property type="entry name" value="Amino_oxidase"/>
</dbReference>
<evidence type="ECO:0000313" key="5">
    <source>
        <dbReference type="Proteomes" id="UP000199343"/>
    </source>
</evidence>
<evidence type="ECO:0000256" key="1">
    <source>
        <dbReference type="SAM" id="MobiDB-lite"/>
    </source>
</evidence>
<dbReference type="NCBIfam" id="NF005545">
    <property type="entry name" value="PRK07208.1-1"/>
    <property type="match status" value="1"/>
</dbReference>
<keyword evidence="6" id="KW-1185">Reference proteome</keyword>
<dbReference type="PANTHER" id="PTHR21197:SF0">
    <property type="entry name" value="UDP-GALACTOPYRANOSE MUTASE"/>
    <property type="match status" value="1"/>
</dbReference>
<dbReference type="NCBIfam" id="NF005547">
    <property type="entry name" value="PRK07208.1-3"/>
    <property type="match status" value="1"/>
</dbReference>
<name>A0A1C6VYB4_9ACTN</name>